<accession>A0A3M0G587</accession>
<dbReference type="InterPro" id="IPR050768">
    <property type="entry name" value="UPF0353/GerABKA_families"/>
</dbReference>
<dbReference type="AlphaFoldDB" id="A0A3M0G587"/>
<evidence type="ECO:0000256" key="5">
    <source>
        <dbReference type="SAM" id="Phobius"/>
    </source>
</evidence>
<dbReference type="RefSeq" id="WP_121901484.1">
    <property type="nucleotide sequence ID" value="NZ_REFW01000002.1"/>
</dbReference>
<dbReference type="EMBL" id="REFW01000002">
    <property type="protein sequence ID" value="RMB60004.1"/>
    <property type="molecule type" value="Genomic_DNA"/>
</dbReference>
<dbReference type="OrthoDB" id="8882959at2"/>
<dbReference type="InterPro" id="IPR036465">
    <property type="entry name" value="vWFA_dom_sf"/>
</dbReference>
<keyword evidence="8" id="KW-1185">Reference proteome</keyword>
<dbReference type="InterPro" id="IPR002035">
    <property type="entry name" value="VWF_A"/>
</dbReference>
<dbReference type="InterPro" id="IPR024163">
    <property type="entry name" value="Aerotolerance_reg_N"/>
</dbReference>
<dbReference type="Pfam" id="PF07584">
    <property type="entry name" value="BatA"/>
    <property type="match status" value="1"/>
</dbReference>
<keyword evidence="1" id="KW-1003">Cell membrane</keyword>
<sequence length="323" mass="34347">MIDLLAWPEFKSPVRLWVLVILPVLVLAYLVLMRLRGRVSLRFTNTGVLGAVMGSQRRWTRHLAVAMSLCSLVALGLAWAQPLGTEKVPRQRATVVMVVDTSLSMQAKDVEPDRLTAAKQGAKTFIEGLPDSYNVALVALNGQPSIKMPPSTDRGALERALMGLELEDGTAIGDSLTLALKAVEQAPVGKDEEPAPALIVMLSDGANTVGEGPDAAARTAKQAKIPVFTIAYGTQNGYVDIDGTRENVAPDVATMKEVAKTTGGRSVTADTADSLVDAYKEIGSSVGYEEIRKPITAQYAFGALGFAIVAALGAVMMAARWPR</sequence>
<dbReference type="PANTHER" id="PTHR22550:SF5">
    <property type="entry name" value="LEUCINE ZIPPER PROTEIN 4"/>
    <property type="match status" value="1"/>
</dbReference>
<dbReference type="PANTHER" id="PTHR22550">
    <property type="entry name" value="SPORE GERMINATION PROTEIN"/>
    <property type="match status" value="1"/>
</dbReference>
<proteinExistence type="predicted"/>
<keyword evidence="3 5" id="KW-1133">Transmembrane helix</keyword>
<protein>
    <submittedName>
        <fullName evidence="7">VWA domain-containing protein</fullName>
    </submittedName>
</protein>
<organism evidence="7 8">
    <name type="scientific">Tessaracoccus antarcticus</name>
    <dbReference type="NCBI Taxonomy" id="2479848"/>
    <lineage>
        <taxon>Bacteria</taxon>
        <taxon>Bacillati</taxon>
        <taxon>Actinomycetota</taxon>
        <taxon>Actinomycetes</taxon>
        <taxon>Propionibacteriales</taxon>
        <taxon>Propionibacteriaceae</taxon>
        <taxon>Tessaracoccus</taxon>
    </lineage>
</organism>
<evidence type="ECO:0000256" key="2">
    <source>
        <dbReference type="ARBA" id="ARBA00022692"/>
    </source>
</evidence>
<keyword evidence="2 5" id="KW-0812">Transmembrane</keyword>
<dbReference type="SMART" id="SM00327">
    <property type="entry name" value="VWA"/>
    <property type="match status" value="1"/>
</dbReference>
<keyword evidence="4 5" id="KW-0472">Membrane</keyword>
<name>A0A3M0G587_9ACTN</name>
<feature type="transmembrane region" description="Helical" evidence="5">
    <location>
        <begin position="63"/>
        <end position="80"/>
    </location>
</feature>
<evidence type="ECO:0000313" key="7">
    <source>
        <dbReference type="EMBL" id="RMB60004.1"/>
    </source>
</evidence>
<evidence type="ECO:0000256" key="3">
    <source>
        <dbReference type="ARBA" id="ARBA00022989"/>
    </source>
</evidence>
<dbReference type="Proteomes" id="UP000275256">
    <property type="component" value="Unassembled WGS sequence"/>
</dbReference>
<feature type="transmembrane region" description="Helical" evidence="5">
    <location>
        <begin position="14"/>
        <end position="32"/>
    </location>
</feature>
<gene>
    <name evidence="7" type="ORF">EAX62_09820</name>
</gene>
<comment type="caution">
    <text evidence="7">The sequence shown here is derived from an EMBL/GenBank/DDBJ whole genome shotgun (WGS) entry which is preliminary data.</text>
</comment>
<evidence type="ECO:0000256" key="4">
    <source>
        <dbReference type="ARBA" id="ARBA00023136"/>
    </source>
</evidence>
<evidence type="ECO:0000256" key="1">
    <source>
        <dbReference type="ARBA" id="ARBA00022475"/>
    </source>
</evidence>
<dbReference type="Pfam" id="PF13519">
    <property type="entry name" value="VWA_2"/>
    <property type="match status" value="1"/>
</dbReference>
<feature type="domain" description="VWFA" evidence="6">
    <location>
        <begin position="94"/>
        <end position="282"/>
    </location>
</feature>
<dbReference type="PROSITE" id="PS50234">
    <property type="entry name" value="VWFA"/>
    <property type="match status" value="1"/>
</dbReference>
<dbReference type="SUPFAM" id="SSF53300">
    <property type="entry name" value="vWA-like"/>
    <property type="match status" value="1"/>
</dbReference>
<evidence type="ECO:0000259" key="6">
    <source>
        <dbReference type="PROSITE" id="PS50234"/>
    </source>
</evidence>
<reference evidence="7 8" key="1">
    <citation type="submission" date="2018-10" db="EMBL/GenBank/DDBJ databases">
        <title>Tessaracoccus antarcticuss sp. nov., isolated from sediment.</title>
        <authorList>
            <person name="Zhou L.Y."/>
            <person name="Du Z.J."/>
        </authorList>
    </citation>
    <scope>NUCLEOTIDE SEQUENCE [LARGE SCALE GENOMIC DNA]</scope>
    <source>
        <strain evidence="7 8">JDX10</strain>
    </source>
</reference>
<feature type="transmembrane region" description="Helical" evidence="5">
    <location>
        <begin position="299"/>
        <end position="319"/>
    </location>
</feature>
<dbReference type="Gene3D" id="3.40.50.410">
    <property type="entry name" value="von Willebrand factor, type A domain"/>
    <property type="match status" value="1"/>
</dbReference>
<evidence type="ECO:0000313" key="8">
    <source>
        <dbReference type="Proteomes" id="UP000275256"/>
    </source>
</evidence>